<evidence type="ECO:0008006" key="3">
    <source>
        <dbReference type="Google" id="ProtNLM"/>
    </source>
</evidence>
<gene>
    <name evidence="1" type="ORF">Sviol_03370</name>
</gene>
<reference evidence="1" key="1">
    <citation type="submission" date="2024-05" db="EMBL/GenBank/DDBJ databases">
        <title>Whole genome shotgun sequence of Streptomyces violascens NBRC 12920.</title>
        <authorList>
            <person name="Komaki H."/>
            <person name="Tamura T."/>
        </authorList>
    </citation>
    <scope>NUCLEOTIDE SEQUENCE</scope>
    <source>
        <strain evidence="1">NBRC 12920</strain>
    </source>
</reference>
<comment type="caution">
    <text evidence="1">The sequence shown here is derived from an EMBL/GenBank/DDBJ whole genome shotgun (WGS) entry which is preliminary data.</text>
</comment>
<organism evidence="1 2">
    <name type="scientific">Streptomyces violascens</name>
    <dbReference type="NCBI Taxonomy" id="67381"/>
    <lineage>
        <taxon>Bacteria</taxon>
        <taxon>Bacillati</taxon>
        <taxon>Actinomycetota</taxon>
        <taxon>Actinomycetes</taxon>
        <taxon>Kitasatosporales</taxon>
        <taxon>Streptomycetaceae</taxon>
        <taxon>Streptomyces</taxon>
    </lineage>
</organism>
<dbReference type="EMBL" id="BNDY01000002">
    <property type="protein sequence ID" value="GHI35929.1"/>
    <property type="molecule type" value="Genomic_DNA"/>
</dbReference>
<evidence type="ECO:0000313" key="1">
    <source>
        <dbReference type="EMBL" id="GHI35929.1"/>
    </source>
</evidence>
<accession>A0ABQ3QF94</accession>
<keyword evidence="2" id="KW-1185">Reference proteome</keyword>
<proteinExistence type="predicted"/>
<dbReference type="Proteomes" id="UP001050808">
    <property type="component" value="Unassembled WGS sequence"/>
</dbReference>
<protein>
    <recommendedName>
        <fullName evidence="3">ASCH domain-containing protein</fullName>
    </recommendedName>
</protein>
<name>A0ABQ3QF94_9ACTN</name>
<evidence type="ECO:0000313" key="2">
    <source>
        <dbReference type="Proteomes" id="UP001050808"/>
    </source>
</evidence>
<sequence>MDAHADGFRDLAELHDRLRFHYPDIGPADDVTIVHFRLAERKA</sequence>